<dbReference type="SUPFAM" id="SSF51735">
    <property type="entry name" value="NAD(P)-binding Rossmann-fold domains"/>
    <property type="match status" value="1"/>
</dbReference>
<evidence type="ECO:0000256" key="3">
    <source>
        <dbReference type="RuleBase" id="RU003719"/>
    </source>
</evidence>
<dbReference type="PROSITE" id="PS00671">
    <property type="entry name" value="D_2_HYDROXYACID_DH_3"/>
    <property type="match status" value="1"/>
</dbReference>
<proteinExistence type="inferred from homology"/>
<dbReference type="PANTHER" id="PTHR43333:SF1">
    <property type="entry name" value="D-ISOMER SPECIFIC 2-HYDROXYACID DEHYDROGENASE NAD-BINDING DOMAIN-CONTAINING PROTEIN"/>
    <property type="match status" value="1"/>
</dbReference>
<dbReference type="InterPro" id="IPR036291">
    <property type="entry name" value="NAD(P)-bd_dom_sf"/>
</dbReference>
<dbReference type="EMBL" id="AP014946">
    <property type="protein sequence ID" value="BAT58247.1"/>
    <property type="molecule type" value="Genomic_DNA"/>
</dbReference>
<dbReference type="KEGG" id="vgo:GJW-30_1_00770"/>
<dbReference type="InterPro" id="IPR029753">
    <property type="entry name" value="D-isomer_DH_CS"/>
</dbReference>
<accession>A0A0S3PQP3</accession>
<dbReference type="EC" id="1.1.1.79" evidence="6"/>
<dbReference type="Pfam" id="PF02826">
    <property type="entry name" value="2-Hacid_dh_C"/>
    <property type="match status" value="1"/>
</dbReference>
<dbReference type="Gene3D" id="3.40.50.720">
    <property type="entry name" value="NAD(P)-binding Rossmann-like Domain"/>
    <property type="match status" value="2"/>
</dbReference>
<protein>
    <submittedName>
        <fullName evidence="6">Glyoxylate/hydroxypyruvate reductase B</fullName>
        <ecNumber evidence="6">1.1.1.79</ecNumber>
    </submittedName>
</protein>
<gene>
    <name evidence="6" type="primary">tkrA_1</name>
    <name evidence="6" type="ORF">GJW-30_1_00770</name>
</gene>
<dbReference type="AlphaFoldDB" id="A0A0S3PQP3"/>
<comment type="similarity">
    <text evidence="3">Belongs to the D-isomer specific 2-hydroxyacid dehydrogenase family.</text>
</comment>
<feature type="domain" description="D-isomer specific 2-hydroxyacid dehydrogenase NAD-binding" evidence="5">
    <location>
        <begin position="111"/>
        <end position="291"/>
    </location>
</feature>
<feature type="domain" description="D-isomer specific 2-hydroxyacid dehydrogenase catalytic" evidence="4">
    <location>
        <begin position="41"/>
        <end position="321"/>
    </location>
</feature>
<dbReference type="SUPFAM" id="SSF52283">
    <property type="entry name" value="Formate/glycerate dehydrogenase catalytic domain-like"/>
    <property type="match status" value="1"/>
</dbReference>
<evidence type="ECO:0000259" key="4">
    <source>
        <dbReference type="Pfam" id="PF00389"/>
    </source>
</evidence>
<keyword evidence="2" id="KW-0520">NAD</keyword>
<organism evidence="6 7">
    <name type="scientific">Variibacter gotjawalensis</name>
    <dbReference type="NCBI Taxonomy" id="1333996"/>
    <lineage>
        <taxon>Bacteria</taxon>
        <taxon>Pseudomonadati</taxon>
        <taxon>Pseudomonadota</taxon>
        <taxon>Alphaproteobacteria</taxon>
        <taxon>Hyphomicrobiales</taxon>
        <taxon>Nitrobacteraceae</taxon>
        <taxon>Variibacter</taxon>
    </lineage>
</organism>
<evidence type="ECO:0000256" key="2">
    <source>
        <dbReference type="ARBA" id="ARBA00023027"/>
    </source>
</evidence>
<evidence type="ECO:0000256" key="1">
    <source>
        <dbReference type="ARBA" id="ARBA00023002"/>
    </source>
</evidence>
<dbReference type="Proteomes" id="UP000236884">
    <property type="component" value="Chromosome"/>
</dbReference>
<dbReference type="PANTHER" id="PTHR43333">
    <property type="entry name" value="2-HACID_DH_C DOMAIN-CONTAINING PROTEIN"/>
    <property type="match status" value="1"/>
</dbReference>
<dbReference type="GO" id="GO:0051287">
    <property type="term" value="F:NAD binding"/>
    <property type="evidence" value="ECO:0007669"/>
    <property type="project" value="InterPro"/>
</dbReference>
<keyword evidence="6" id="KW-0670">Pyruvate</keyword>
<dbReference type="InterPro" id="IPR006140">
    <property type="entry name" value="D-isomer_DH_NAD-bd"/>
</dbReference>
<dbReference type="GO" id="GO:0030267">
    <property type="term" value="F:glyoxylate reductase (NADPH) activity"/>
    <property type="evidence" value="ECO:0007669"/>
    <property type="project" value="UniProtKB-EC"/>
</dbReference>
<evidence type="ECO:0000313" key="6">
    <source>
        <dbReference type="EMBL" id="BAT58247.1"/>
    </source>
</evidence>
<keyword evidence="7" id="KW-1185">Reference proteome</keyword>
<sequence>MRTLPPKKDLTICFAHGVYRMAERFAARNTGIKHFQVGNFDDLKARIHEADIVSVSMMWKNELIAAAPKLAMIQSISAGTDQYDFAAFKQTGVRLASGKGVNANAVAQHAIALTLALARQLHTGRDNQAKKHWRGMIGNIPEREDELGGKTMLIVGLGAIGGTLARLAQAFGMRVIAAKRDVTTGAENVDAVFTLKDLPKHLPEADVVALTCPLTAETTNLIDAKAFAAMKPSAYLINVARGKVVDEAALIASLSDKTIAAAGIDVTHEEPLPEGSPLWTIPNALITPHTAGETQRYEDNVIDLLIENIDRVHRGEKLVNEMVG</sequence>
<evidence type="ECO:0000313" key="7">
    <source>
        <dbReference type="Proteomes" id="UP000236884"/>
    </source>
</evidence>
<dbReference type="Pfam" id="PF00389">
    <property type="entry name" value="2-Hacid_dh"/>
    <property type="match status" value="1"/>
</dbReference>
<evidence type="ECO:0000259" key="5">
    <source>
        <dbReference type="Pfam" id="PF02826"/>
    </source>
</evidence>
<name>A0A0S3PQP3_9BRAD</name>
<dbReference type="RefSeq" id="WP_096351855.1">
    <property type="nucleotide sequence ID" value="NZ_AP014946.1"/>
</dbReference>
<dbReference type="InterPro" id="IPR006139">
    <property type="entry name" value="D-isomer_2_OHA_DH_cat_dom"/>
</dbReference>
<dbReference type="CDD" id="cd05300">
    <property type="entry name" value="2-Hacid_dh_1"/>
    <property type="match status" value="1"/>
</dbReference>
<dbReference type="OrthoDB" id="9793626at2"/>
<reference evidence="6 7" key="1">
    <citation type="submission" date="2015-08" db="EMBL/GenBank/DDBJ databases">
        <title>Investigation of the bacterial diversity of lava forest soil.</title>
        <authorList>
            <person name="Lee J.S."/>
        </authorList>
    </citation>
    <scope>NUCLEOTIDE SEQUENCE [LARGE SCALE GENOMIC DNA]</scope>
    <source>
        <strain evidence="6 7">GJW-30</strain>
    </source>
</reference>
<keyword evidence="1 3" id="KW-0560">Oxidoreductase</keyword>